<dbReference type="InterPro" id="IPR050770">
    <property type="entry name" value="Intradiol_RC_Dioxygenase"/>
</dbReference>
<dbReference type="InterPro" id="IPR000627">
    <property type="entry name" value="Intradiol_dOase_C"/>
</dbReference>
<evidence type="ECO:0000313" key="7">
    <source>
        <dbReference type="Proteomes" id="UP000198862"/>
    </source>
</evidence>
<evidence type="ECO:0000256" key="2">
    <source>
        <dbReference type="ARBA" id="ARBA00022964"/>
    </source>
</evidence>
<keyword evidence="7" id="KW-1185">Reference proteome</keyword>
<dbReference type="EMBL" id="FOLO01000095">
    <property type="protein sequence ID" value="SFD73136.1"/>
    <property type="molecule type" value="Genomic_DNA"/>
</dbReference>
<dbReference type="PANTHER" id="PTHR33711">
    <property type="entry name" value="DIOXYGENASE, PUTATIVE (AFU_ORTHOLOGUE AFUA_2G02910)-RELATED"/>
    <property type="match status" value="1"/>
</dbReference>
<feature type="domain" description="Intradiol ring-cleavage dioxygenases" evidence="5">
    <location>
        <begin position="37"/>
        <end position="208"/>
    </location>
</feature>
<reference evidence="6 7" key="1">
    <citation type="submission" date="2016-10" db="EMBL/GenBank/DDBJ databases">
        <authorList>
            <person name="de Groot N.N."/>
        </authorList>
    </citation>
    <scope>NUCLEOTIDE SEQUENCE [LARGE SCALE GENOMIC DNA]</scope>
    <source>
        <strain evidence="6 7">DSM 6059</strain>
    </source>
</reference>
<proteinExistence type="inferred from homology"/>
<dbReference type="CDD" id="cd03459">
    <property type="entry name" value="3_4-PCD"/>
    <property type="match status" value="1"/>
</dbReference>
<dbReference type="Proteomes" id="UP000198862">
    <property type="component" value="Unassembled WGS sequence"/>
</dbReference>
<dbReference type="InterPro" id="IPR015889">
    <property type="entry name" value="Intradiol_dOase_core"/>
</dbReference>
<evidence type="ECO:0000256" key="1">
    <source>
        <dbReference type="ARBA" id="ARBA00007825"/>
    </source>
</evidence>
<name>A0A1I1UQS5_9GAMM</name>
<evidence type="ECO:0000256" key="4">
    <source>
        <dbReference type="SAM" id="SignalP"/>
    </source>
</evidence>
<organism evidence="6 7">
    <name type="scientific">Pseudoalteromonas denitrificans DSM 6059</name>
    <dbReference type="NCBI Taxonomy" id="1123010"/>
    <lineage>
        <taxon>Bacteria</taxon>
        <taxon>Pseudomonadati</taxon>
        <taxon>Pseudomonadota</taxon>
        <taxon>Gammaproteobacteria</taxon>
        <taxon>Alteromonadales</taxon>
        <taxon>Pseudoalteromonadaceae</taxon>
        <taxon>Pseudoalteromonas</taxon>
    </lineage>
</organism>
<dbReference type="STRING" id="1123010.SAMN02745724_05310"/>
<dbReference type="OrthoDB" id="9805815at2"/>
<comment type="similarity">
    <text evidence="1">Belongs to the intradiol ring-cleavage dioxygenase family.</text>
</comment>
<accession>A0A1I1UQS5</accession>
<dbReference type="PANTHER" id="PTHR33711:SF10">
    <property type="entry name" value="INTRADIOL RING-CLEAVAGE DIOXYGENASES DOMAIN-CONTAINING PROTEIN"/>
    <property type="match status" value="1"/>
</dbReference>
<keyword evidence="3" id="KW-0560">Oxidoreductase</keyword>
<protein>
    <submittedName>
        <fullName evidence="6">Protocatechuate 3,4-dioxygenase beta subunit</fullName>
    </submittedName>
</protein>
<dbReference type="Gene3D" id="2.60.130.10">
    <property type="entry name" value="Aromatic compound dioxygenase"/>
    <property type="match status" value="1"/>
</dbReference>
<keyword evidence="2 6" id="KW-0223">Dioxygenase</keyword>
<dbReference type="RefSeq" id="WP_091991794.1">
    <property type="nucleotide sequence ID" value="NZ_FOLO01000095.1"/>
</dbReference>
<feature type="chain" id="PRO_5011738732" evidence="4">
    <location>
        <begin position="29"/>
        <end position="210"/>
    </location>
</feature>
<dbReference type="GO" id="GO:0018578">
    <property type="term" value="F:protocatechuate 3,4-dioxygenase activity"/>
    <property type="evidence" value="ECO:0007669"/>
    <property type="project" value="InterPro"/>
</dbReference>
<evidence type="ECO:0000259" key="5">
    <source>
        <dbReference type="Pfam" id="PF00775"/>
    </source>
</evidence>
<evidence type="ECO:0000256" key="3">
    <source>
        <dbReference type="ARBA" id="ARBA00023002"/>
    </source>
</evidence>
<sequence>MKSIKRRTFIKSAILGSITSIFSSNTLAKMSTPQEVEGPFYPITPQKDKDADLTKVKGKNGSAKGEIIEIFGQVLDQNLNPIEDVTIDLWQANSFGKYHHPHDTSHAPIDEHFQSWAILQSGKQGKFRFKTVMPGAYPLNRSDKRTPHIHFKIGKLGYISLLTQLYFPDHPLNNKDGLFKSKTTQEQTLMTAKKTNKHNEYQYNIILEKV</sequence>
<feature type="signal peptide" evidence="4">
    <location>
        <begin position="1"/>
        <end position="28"/>
    </location>
</feature>
<dbReference type="SUPFAM" id="SSF49482">
    <property type="entry name" value="Aromatic compound dioxygenase"/>
    <property type="match status" value="1"/>
</dbReference>
<dbReference type="Pfam" id="PF00775">
    <property type="entry name" value="Dioxygenase_C"/>
    <property type="match status" value="1"/>
</dbReference>
<keyword evidence="4" id="KW-0732">Signal</keyword>
<evidence type="ECO:0000313" key="6">
    <source>
        <dbReference type="EMBL" id="SFD73136.1"/>
    </source>
</evidence>
<dbReference type="InterPro" id="IPR039387">
    <property type="entry name" value="3_4-PCD"/>
</dbReference>
<dbReference type="GO" id="GO:0008199">
    <property type="term" value="F:ferric iron binding"/>
    <property type="evidence" value="ECO:0007669"/>
    <property type="project" value="InterPro"/>
</dbReference>
<dbReference type="AlphaFoldDB" id="A0A1I1UQS5"/>
<gene>
    <name evidence="6" type="ORF">SAMN02745724_05310</name>
</gene>